<dbReference type="SUPFAM" id="SSF53613">
    <property type="entry name" value="Ribokinase-like"/>
    <property type="match status" value="1"/>
</dbReference>
<name>A0A9D1WXW6_9FIRM</name>
<gene>
    <name evidence="7" type="ORF">H9735_12045</name>
</gene>
<keyword evidence="2 7" id="KW-0808">Transferase</keyword>
<reference evidence="7" key="1">
    <citation type="journal article" date="2021" name="PeerJ">
        <title>Extensive microbial diversity within the chicken gut microbiome revealed by metagenomics and culture.</title>
        <authorList>
            <person name="Gilroy R."/>
            <person name="Ravi A."/>
            <person name="Getino M."/>
            <person name="Pursley I."/>
            <person name="Horton D.L."/>
            <person name="Alikhan N.F."/>
            <person name="Baker D."/>
            <person name="Gharbi K."/>
            <person name="Hall N."/>
            <person name="Watson M."/>
            <person name="Adriaenssens E.M."/>
            <person name="Foster-Nyarko E."/>
            <person name="Jarju S."/>
            <person name="Secka A."/>
            <person name="Antonio M."/>
            <person name="Oren A."/>
            <person name="Chaudhuri R.R."/>
            <person name="La Ragione R."/>
            <person name="Hildebrand F."/>
            <person name="Pallen M.J."/>
        </authorList>
    </citation>
    <scope>NUCLEOTIDE SEQUENCE</scope>
    <source>
        <strain evidence="7">CHK191-13928</strain>
    </source>
</reference>
<evidence type="ECO:0000256" key="3">
    <source>
        <dbReference type="ARBA" id="ARBA00022741"/>
    </source>
</evidence>
<evidence type="ECO:0000256" key="2">
    <source>
        <dbReference type="ARBA" id="ARBA00022679"/>
    </source>
</evidence>
<dbReference type="InterPro" id="IPR013749">
    <property type="entry name" value="PM/HMP-P_kinase-1"/>
</dbReference>
<evidence type="ECO:0000256" key="5">
    <source>
        <dbReference type="ARBA" id="ARBA00022840"/>
    </source>
</evidence>
<keyword evidence="4 7" id="KW-0418">Kinase</keyword>
<keyword evidence="5" id="KW-0067">ATP-binding</keyword>
<dbReference type="AlphaFoldDB" id="A0A9D1WXW6"/>
<protein>
    <recommendedName>
        <fullName evidence="1">pyridoxal kinase</fullName>
        <ecNumber evidence="1">2.7.1.35</ecNumber>
    </recommendedName>
</protein>
<dbReference type="GO" id="GO:0005524">
    <property type="term" value="F:ATP binding"/>
    <property type="evidence" value="ECO:0007669"/>
    <property type="project" value="UniProtKB-KW"/>
</dbReference>
<accession>A0A9D1WXW6</accession>
<dbReference type="GO" id="GO:0008478">
    <property type="term" value="F:pyridoxal kinase activity"/>
    <property type="evidence" value="ECO:0007669"/>
    <property type="project" value="UniProtKB-EC"/>
</dbReference>
<feature type="domain" description="Pyridoxamine kinase/Phosphomethylpyrimidine kinase" evidence="6">
    <location>
        <begin position="31"/>
        <end position="261"/>
    </location>
</feature>
<dbReference type="CDD" id="cd01173">
    <property type="entry name" value="pyridoxal_pyridoxamine_kinase"/>
    <property type="match status" value="1"/>
</dbReference>
<keyword evidence="3" id="KW-0547">Nucleotide-binding</keyword>
<dbReference type="PANTHER" id="PTHR10534">
    <property type="entry name" value="PYRIDOXAL KINASE"/>
    <property type="match status" value="1"/>
</dbReference>
<dbReference type="Gene3D" id="3.40.1190.20">
    <property type="match status" value="1"/>
</dbReference>
<organism evidence="7 8">
    <name type="scientific">Candidatus Anaerostipes excrementavium</name>
    <dbReference type="NCBI Taxonomy" id="2838463"/>
    <lineage>
        <taxon>Bacteria</taxon>
        <taxon>Bacillati</taxon>
        <taxon>Bacillota</taxon>
        <taxon>Clostridia</taxon>
        <taxon>Lachnospirales</taxon>
        <taxon>Lachnospiraceae</taxon>
        <taxon>Anaerostipes</taxon>
    </lineage>
</organism>
<dbReference type="GO" id="GO:0005829">
    <property type="term" value="C:cytosol"/>
    <property type="evidence" value="ECO:0007669"/>
    <property type="project" value="TreeGrafter"/>
</dbReference>
<evidence type="ECO:0000256" key="4">
    <source>
        <dbReference type="ARBA" id="ARBA00022777"/>
    </source>
</evidence>
<dbReference type="Pfam" id="PF08543">
    <property type="entry name" value="Phos_pyr_kin"/>
    <property type="match status" value="1"/>
</dbReference>
<evidence type="ECO:0000256" key="1">
    <source>
        <dbReference type="ARBA" id="ARBA00012104"/>
    </source>
</evidence>
<dbReference type="PANTHER" id="PTHR10534:SF2">
    <property type="entry name" value="PYRIDOXAL KINASE"/>
    <property type="match status" value="1"/>
</dbReference>
<dbReference type="GO" id="GO:0009443">
    <property type="term" value="P:pyridoxal 5'-phosphate salvage"/>
    <property type="evidence" value="ECO:0007669"/>
    <property type="project" value="InterPro"/>
</dbReference>
<proteinExistence type="predicted"/>
<dbReference type="NCBIfam" id="NF005491">
    <property type="entry name" value="PRK07105.1"/>
    <property type="match status" value="1"/>
</dbReference>
<dbReference type="InterPro" id="IPR004625">
    <property type="entry name" value="PyrdxlKinase"/>
</dbReference>
<dbReference type="Proteomes" id="UP000886721">
    <property type="component" value="Unassembled WGS sequence"/>
</dbReference>
<dbReference type="EC" id="2.7.1.35" evidence="1"/>
<comment type="caution">
    <text evidence="7">The sequence shown here is derived from an EMBL/GenBank/DDBJ whole genome shotgun (WGS) entry which is preliminary data.</text>
</comment>
<evidence type="ECO:0000259" key="6">
    <source>
        <dbReference type="Pfam" id="PF08543"/>
    </source>
</evidence>
<reference evidence="7" key="2">
    <citation type="submission" date="2021-04" db="EMBL/GenBank/DDBJ databases">
        <authorList>
            <person name="Gilroy R."/>
        </authorList>
    </citation>
    <scope>NUCLEOTIDE SEQUENCE</scope>
    <source>
        <strain evidence="7">CHK191-13928</strain>
    </source>
</reference>
<sequence>MKKRSVQRVAAIHDLSGFGRASLTAIIPILSSMGVQVCPLPTAILSNHTGGFDTFSFVDFTDYMQDYIDGWKKLQLDFDCIYSGFLGSERQIQIVSDFIDDFGTEENMVVVDPVLGDNGKLYSTMTKDHVAKMSQLVSKADIITPNFTEVSLLLNQPYEEKITDEKIKEWLRKLSDMGPEIVVATSVPDQGEGKDSNVVAFDRRSDTFWKIQCSYIPASYPGTGDAYTSVMIGSLLDGDSLPIALDKGVQFITQAIKASYGFDYPKREGVLLERVLEVLKMPVVLGGYEMLK</sequence>
<dbReference type="InterPro" id="IPR029056">
    <property type="entry name" value="Ribokinase-like"/>
</dbReference>
<evidence type="ECO:0000313" key="7">
    <source>
        <dbReference type="EMBL" id="HIX68836.1"/>
    </source>
</evidence>
<dbReference type="EMBL" id="DXEM01000035">
    <property type="protein sequence ID" value="HIX68836.1"/>
    <property type="molecule type" value="Genomic_DNA"/>
</dbReference>
<evidence type="ECO:0000313" key="8">
    <source>
        <dbReference type="Proteomes" id="UP000886721"/>
    </source>
</evidence>